<keyword evidence="5" id="KW-1185">Reference proteome</keyword>
<dbReference type="Proteomes" id="UP000257127">
    <property type="component" value="Unassembled WGS sequence"/>
</dbReference>
<name>A0A3E1EYR4_9FLAO</name>
<evidence type="ECO:0000256" key="1">
    <source>
        <dbReference type="ARBA" id="ARBA00010646"/>
    </source>
</evidence>
<evidence type="ECO:0000256" key="2">
    <source>
        <dbReference type="ARBA" id="ARBA00022801"/>
    </source>
</evidence>
<dbReference type="EMBL" id="QURB01000003">
    <property type="protein sequence ID" value="RFC54694.1"/>
    <property type="molecule type" value="Genomic_DNA"/>
</dbReference>
<evidence type="ECO:0000313" key="4">
    <source>
        <dbReference type="EMBL" id="RFC54694.1"/>
    </source>
</evidence>
<dbReference type="AlphaFoldDB" id="A0A3E1EYR4"/>
<dbReference type="OrthoDB" id="9798192at2"/>
<dbReference type="PANTHER" id="PTHR34135:SF2">
    <property type="entry name" value="LYSOZYME"/>
    <property type="match status" value="1"/>
</dbReference>
<evidence type="ECO:0000313" key="5">
    <source>
        <dbReference type="Proteomes" id="UP000257127"/>
    </source>
</evidence>
<gene>
    <name evidence="4" type="ORF">DXU93_06825</name>
</gene>
<dbReference type="Pfam" id="PF01183">
    <property type="entry name" value="Glyco_hydro_25"/>
    <property type="match status" value="1"/>
</dbReference>
<proteinExistence type="inferred from homology"/>
<keyword evidence="2 4" id="KW-0378">Hydrolase</keyword>
<dbReference type="Gene3D" id="3.20.20.80">
    <property type="entry name" value="Glycosidases"/>
    <property type="match status" value="1"/>
</dbReference>
<dbReference type="PANTHER" id="PTHR34135">
    <property type="entry name" value="LYSOZYME"/>
    <property type="match status" value="1"/>
</dbReference>
<evidence type="ECO:0000256" key="3">
    <source>
        <dbReference type="ARBA" id="ARBA00023295"/>
    </source>
</evidence>
<dbReference type="GO" id="GO:0003796">
    <property type="term" value="F:lysozyme activity"/>
    <property type="evidence" value="ECO:0007669"/>
    <property type="project" value="InterPro"/>
</dbReference>
<reference evidence="4 5" key="1">
    <citation type="submission" date="2018-08" db="EMBL/GenBank/DDBJ databases">
        <title>The draft genome squence of Brumimicrobium sp. N62.</title>
        <authorList>
            <person name="Du Z.-J."/>
            <person name="Luo H.-R."/>
        </authorList>
    </citation>
    <scope>NUCLEOTIDE SEQUENCE [LARGE SCALE GENOMIC DNA]</scope>
    <source>
        <strain evidence="4 5">N62</strain>
    </source>
</reference>
<dbReference type="GO" id="GO:0016998">
    <property type="term" value="P:cell wall macromolecule catabolic process"/>
    <property type="evidence" value="ECO:0007669"/>
    <property type="project" value="InterPro"/>
</dbReference>
<dbReference type="InterPro" id="IPR002053">
    <property type="entry name" value="Glyco_hydro_25"/>
</dbReference>
<comment type="similarity">
    <text evidence="1">Belongs to the glycosyl hydrolase 25 family.</text>
</comment>
<dbReference type="GO" id="GO:0016052">
    <property type="term" value="P:carbohydrate catabolic process"/>
    <property type="evidence" value="ECO:0007669"/>
    <property type="project" value="TreeGrafter"/>
</dbReference>
<dbReference type="InterPro" id="IPR017853">
    <property type="entry name" value="GH"/>
</dbReference>
<comment type="caution">
    <text evidence="4">The sequence shown here is derived from an EMBL/GenBank/DDBJ whole genome shotgun (WGS) entry which is preliminary data.</text>
</comment>
<dbReference type="InterPro" id="IPR018077">
    <property type="entry name" value="Glyco_hydro_fam25_subgr"/>
</dbReference>
<dbReference type="SUPFAM" id="SSF51445">
    <property type="entry name" value="(Trans)glycosidases"/>
    <property type="match status" value="1"/>
</dbReference>
<dbReference type="SMART" id="SM00641">
    <property type="entry name" value="Glyco_25"/>
    <property type="match status" value="1"/>
</dbReference>
<dbReference type="GO" id="GO:0009253">
    <property type="term" value="P:peptidoglycan catabolic process"/>
    <property type="evidence" value="ECO:0007669"/>
    <property type="project" value="InterPro"/>
</dbReference>
<dbReference type="RefSeq" id="WP_116880528.1">
    <property type="nucleotide sequence ID" value="NZ_QURB01000003.1"/>
</dbReference>
<accession>A0A3E1EYR4</accession>
<sequence>MKRKSVSLFTLLILIGAFLLILWNTMQFNNNNQFNQPIPTNYKGFGIDVSHHQGQINWDTLLSRKVTPQIQFVYLKATEGINHVDREWDYNRNKLLDLGIKHGAYHFFRPNIDPVTQAKHFLSNYKPLEKDLTPVLDVEIEGQTDDVLLQDVALFLSTIEKQTGKRPIIYTSFHFYRTKFQDSFLNYKFWIAAYSTPFVLPKDERILYWQFTDQADLPFHRGVKVDLNVSRINFDTGVNQK</sequence>
<keyword evidence="3" id="KW-0326">Glycosidase</keyword>
<dbReference type="PROSITE" id="PS51904">
    <property type="entry name" value="GLYCOSYL_HYDROL_F25_2"/>
    <property type="match status" value="1"/>
</dbReference>
<organism evidence="4 5">
    <name type="scientific">Brumimicrobium aurantiacum</name>
    <dbReference type="NCBI Taxonomy" id="1737063"/>
    <lineage>
        <taxon>Bacteria</taxon>
        <taxon>Pseudomonadati</taxon>
        <taxon>Bacteroidota</taxon>
        <taxon>Flavobacteriia</taxon>
        <taxon>Flavobacteriales</taxon>
        <taxon>Crocinitomicaceae</taxon>
        <taxon>Brumimicrobium</taxon>
    </lineage>
</organism>
<protein>
    <submittedName>
        <fullName evidence="4">Glycosyl hydrolase family 25</fullName>
    </submittedName>
</protein>